<dbReference type="InterPro" id="IPR003594">
    <property type="entry name" value="HATPase_dom"/>
</dbReference>
<evidence type="ECO:0000259" key="1">
    <source>
        <dbReference type="SMART" id="SM00387"/>
    </source>
</evidence>
<dbReference type="CDD" id="cd00075">
    <property type="entry name" value="HATPase"/>
    <property type="match status" value="1"/>
</dbReference>
<organism evidence="2 3">
    <name type="scientific">Luteolibacter flavescens</name>
    <dbReference type="NCBI Taxonomy" id="1859460"/>
    <lineage>
        <taxon>Bacteria</taxon>
        <taxon>Pseudomonadati</taxon>
        <taxon>Verrucomicrobiota</taxon>
        <taxon>Verrucomicrobiia</taxon>
        <taxon>Verrucomicrobiales</taxon>
        <taxon>Verrucomicrobiaceae</taxon>
        <taxon>Luteolibacter</taxon>
    </lineage>
</organism>
<gene>
    <name evidence="2" type="ORF">OKA04_14990</name>
</gene>
<proteinExistence type="predicted"/>
<dbReference type="Proteomes" id="UP001207930">
    <property type="component" value="Unassembled WGS sequence"/>
</dbReference>
<dbReference type="GO" id="GO:0005524">
    <property type="term" value="F:ATP binding"/>
    <property type="evidence" value="ECO:0007669"/>
    <property type="project" value="UniProtKB-KW"/>
</dbReference>
<accession>A0ABT3FRG5</accession>
<protein>
    <submittedName>
        <fullName evidence="2">ATP-binding protein</fullName>
    </submittedName>
</protein>
<keyword evidence="2" id="KW-0547">Nucleotide-binding</keyword>
<name>A0ABT3FRG5_9BACT</name>
<keyword evidence="2" id="KW-0067">ATP-binding</keyword>
<dbReference type="SMART" id="SM00387">
    <property type="entry name" value="HATPase_c"/>
    <property type="match status" value="1"/>
</dbReference>
<dbReference type="Gene3D" id="3.30.565.10">
    <property type="entry name" value="Histidine kinase-like ATPase, C-terminal domain"/>
    <property type="match status" value="1"/>
</dbReference>
<keyword evidence="3" id="KW-1185">Reference proteome</keyword>
<dbReference type="Pfam" id="PF02518">
    <property type="entry name" value="HATPase_c"/>
    <property type="match status" value="1"/>
</dbReference>
<reference evidence="2 3" key="1">
    <citation type="submission" date="2022-10" db="EMBL/GenBank/DDBJ databases">
        <title>Luteolibacter flavescens strain MCCC 1K03193, whole genome shotgun sequencing project.</title>
        <authorList>
            <person name="Zhao G."/>
            <person name="Shen L."/>
        </authorList>
    </citation>
    <scope>NUCLEOTIDE SEQUENCE [LARGE SCALE GENOMIC DNA]</scope>
    <source>
        <strain evidence="2 3">MCCC 1K03193</strain>
    </source>
</reference>
<dbReference type="RefSeq" id="WP_264501997.1">
    <property type="nucleotide sequence ID" value="NZ_JAPDDS010000008.1"/>
</dbReference>
<dbReference type="EMBL" id="JAPDDS010000008">
    <property type="protein sequence ID" value="MCW1886042.1"/>
    <property type="molecule type" value="Genomic_DNA"/>
</dbReference>
<evidence type="ECO:0000313" key="2">
    <source>
        <dbReference type="EMBL" id="MCW1886042.1"/>
    </source>
</evidence>
<sequence>MNFLSHERKRHALRAGGIDAIEHDFLALRADVIRMESSQADREGLIGRTRRTCDDIILRLEQAAGRDTAAIERSEDKVRITIDAEHGGVELRLEVGSELLMETDLVLAQILVRNLLANALKSANCIVTIRTVAEGDRLRFIDGNDGPALAPAIAARLSSGQDESITATGGMGLKLCREICDALGTPLQARSPEDGGAEFDFTLKIAPSTAGQPS</sequence>
<evidence type="ECO:0000313" key="3">
    <source>
        <dbReference type="Proteomes" id="UP001207930"/>
    </source>
</evidence>
<dbReference type="SUPFAM" id="SSF55874">
    <property type="entry name" value="ATPase domain of HSP90 chaperone/DNA topoisomerase II/histidine kinase"/>
    <property type="match status" value="1"/>
</dbReference>
<dbReference type="InterPro" id="IPR036890">
    <property type="entry name" value="HATPase_C_sf"/>
</dbReference>
<comment type="caution">
    <text evidence="2">The sequence shown here is derived from an EMBL/GenBank/DDBJ whole genome shotgun (WGS) entry which is preliminary data.</text>
</comment>
<feature type="domain" description="Histidine kinase/HSP90-like ATPase" evidence="1">
    <location>
        <begin position="103"/>
        <end position="207"/>
    </location>
</feature>